<accession>A0A0B2PMX2</accession>
<evidence type="ECO:0000259" key="2">
    <source>
        <dbReference type="Pfam" id="PF12146"/>
    </source>
</evidence>
<organism evidence="3">
    <name type="scientific">Glycine soja</name>
    <name type="common">Wild soybean</name>
    <dbReference type="NCBI Taxonomy" id="3848"/>
    <lineage>
        <taxon>Eukaryota</taxon>
        <taxon>Viridiplantae</taxon>
        <taxon>Streptophyta</taxon>
        <taxon>Embryophyta</taxon>
        <taxon>Tracheophyta</taxon>
        <taxon>Spermatophyta</taxon>
        <taxon>Magnoliopsida</taxon>
        <taxon>eudicotyledons</taxon>
        <taxon>Gunneridae</taxon>
        <taxon>Pentapetalae</taxon>
        <taxon>rosids</taxon>
        <taxon>fabids</taxon>
        <taxon>Fabales</taxon>
        <taxon>Fabaceae</taxon>
        <taxon>Papilionoideae</taxon>
        <taxon>50 kb inversion clade</taxon>
        <taxon>NPAAA clade</taxon>
        <taxon>indigoferoid/millettioid clade</taxon>
        <taxon>Phaseoleae</taxon>
        <taxon>Glycine</taxon>
        <taxon>Glycine subgen. Soja</taxon>
    </lineage>
</organism>
<dbReference type="EMBL" id="KN664431">
    <property type="protein sequence ID" value="KHN10460.1"/>
    <property type="molecule type" value="Genomic_DNA"/>
</dbReference>
<keyword evidence="3" id="KW-0378">Hydrolase</keyword>
<dbReference type="GO" id="GO:0016787">
    <property type="term" value="F:hydrolase activity"/>
    <property type="evidence" value="ECO:0007669"/>
    <property type="project" value="UniProtKB-KW"/>
</dbReference>
<dbReference type="InterPro" id="IPR022742">
    <property type="entry name" value="Hydrolase_4"/>
</dbReference>
<name>A0A0B2PMX2_GLYSO</name>
<protein>
    <submittedName>
        <fullName evidence="3">Abhydrolase domain-containing protein FAM108C1-like protein</fullName>
    </submittedName>
    <submittedName>
        <fullName evidence="4">Alpha/beta hydrolase domain-containing protein 17C isoform A</fullName>
    </submittedName>
</protein>
<evidence type="ECO:0000256" key="1">
    <source>
        <dbReference type="SAM" id="MobiDB-lite"/>
    </source>
</evidence>
<evidence type="ECO:0000313" key="5">
    <source>
        <dbReference type="Proteomes" id="UP000289340"/>
    </source>
</evidence>
<dbReference type="SUPFAM" id="SSF53474">
    <property type="entry name" value="alpha/beta-Hydrolases"/>
    <property type="match status" value="1"/>
</dbReference>
<dbReference type="EMBL" id="QZWG01000017">
    <property type="protein sequence ID" value="RZB56599.1"/>
    <property type="molecule type" value="Genomic_DNA"/>
</dbReference>
<evidence type="ECO:0000313" key="3">
    <source>
        <dbReference type="EMBL" id="KHN10460.1"/>
    </source>
</evidence>
<reference evidence="4 5" key="2">
    <citation type="submission" date="2018-09" db="EMBL/GenBank/DDBJ databases">
        <title>A high-quality reference genome of wild soybean provides a powerful tool to mine soybean genomes.</title>
        <authorList>
            <person name="Xie M."/>
            <person name="Chung C.Y.L."/>
            <person name="Li M.-W."/>
            <person name="Wong F.-L."/>
            <person name="Chan T.-F."/>
            <person name="Lam H.-M."/>
        </authorList>
    </citation>
    <scope>NUCLEOTIDE SEQUENCE [LARGE SCALE GENOMIC DNA]</scope>
    <source>
        <strain evidence="5">cv. W05</strain>
        <tissue evidence="4">Hypocotyl of etiolated seedlings</tissue>
    </source>
</reference>
<feature type="region of interest" description="Disordered" evidence="1">
    <location>
        <begin position="332"/>
        <end position="352"/>
    </location>
</feature>
<dbReference type="Pfam" id="PF12146">
    <property type="entry name" value="Hydrolase_4"/>
    <property type="match status" value="1"/>
</dbReference>
<dbReference type="Gramene" id="XM_028352816.1">
    <property type="protein sequence ID" value="XP_028208617.1"/>
    <property type="gene ID" value="LOC114391832"/>
</dbReference>
<dbReference type="AlphaFoldDB" id="A0A0B2PMX2"/>
<keyword evidence="5" id="KW-1185">Reference proteome</keyword>
<sequence length="371" mass="42249">MGGVTSSMAAKMAFFPPSPPSYEVVEEAATGALVLEAFPRRENVRVVKFGTRRGSEIVGVYIAHPMAKSTILYSHGNAADIGHMLELYVDLSTHLRVNLFGYDYSGYGQSSGKPSENNTYADIEAAYKYLEENYGTKQEDIILYGQSVGSGPTLDLATRLPRLRAVVLHSPILSGLRVMYPVKRTYWFDIYKNIDKIPLVKCPVLIIHGTDDEVVDCSHGKHLWELCKEKYEPLWLKGGNHCNLELYPEYLRHLRKFISIIEKSPSQWQTLWRSIGGVEEARRSVDCFEAPRMSADLRDKPRKSTDKQEQLKFQGHKLSNVETVEKSRISFDHVAGSQRNKENHDKSRKSVDVHFGRTRKSLDWLDKIRAR</sequence>
<reference evidence="3" key="1">
    <citation type="submission" date="2014-07" db="EMBL/GenBank/DDBJ databases">
        <title>Identification of a novel salt tolerance gene in wild soybean by whole-genome sequencing.</title>
        <authorList>
            <person name="Lam H.-M."/>
            <person name="Qi X."/>
            <person name="Li M.-W."/>
            <person name="Liu X."/>
            <person name="Xie M."/>
            <person name="Ni M."/>
            <person name="Xu X."/>
        </authorList>
    </citation>
    <scope>NUCLEOTIDE SEQUENCE [LARGE SCALE GENOMIC DNA]</scope>
    <source>
        <tissue evidence="3">Root</tissue>
    </source>
</reference>
<dbReference type="PANTHER" id="PTHR12277:SF154">
    <property type="entry name" value="ALPHA_BETA-HYDROLASES SUPERFAMILY PROTEIN"/>
    <property type="match status" value="1"/>
</dbReference>
<dbReference type="Proteomes" id="UP000289340">
    <property type="component" value="Chromosome 17"/>
</dbReference>
<gene>
    <name evidence="4" type="ORF">D0Y65_045650</name>
    <name evidence="3" type="ORF">glysoja_030896</name>
</gene>
<dbReference type="SMR" id="A0A0B2PMX2"/>
<dbReference type="InterPro" id="IPR029058">
    <property type="entry name" value="AB_hydrolase_fold"/>
</dbReference>
<dbReference type="Gene3D" id="3.40.50.1820">
    <property type="entry name" value="alpha/beta hydrolase"/>
    <property type="match status" value="1"/>
</dbReference>
<dbReference type="Proteomes" id="UP000053555">
    <property type="component" value="Unassembled WGS sequence"/>
</dbReference>
<feature type="compositionally biased region" description="Basic and acidic residues" evidence="1">
    <location>
        <begin position="339"/>
        <end position="352"/>
    </location>
</feature>
<dbReference type="PANTHER" id="PTHR12277">
    <property type="entry name" value="ALPHA/BETA HYDROLASE DOMAIN-CONTAINING PROTEIN"/>
    <property type="match status" value="1"/>
</dbReference>
<proteinExistence type="predicted"/>
<feature type="domain" description="Serine aminopeptidase S33" evidence="2">
    <location>
        <begin position="67"/>
        <end position="175"/>
    </location>
</feature>
<evidence type="ECO:0000313" key="4">
    <source>
        <dbReference type="EMBL" id="RZB56599.1"/>
    </source>
</evidence>